<dbReference type="PANTHER" id="PTHR31919">
    <property type="entry name" value="ZINC FINGERS AND HOMEOBOXES PROTEIN 1, ISOFORM 2"/>
    <property type="match status" value="1"/>
</dbReference>
<dbReference type="Proteomes" id="UP001234178">
    <property type="component" value="Unassembled WGS sequence"/>
</dbReference>
<dbReference type="InterPro" id="IPR011990">
    <property type="entry name" value="TPR-like_helical_dom_sf"/>
</dbReference>
<evidence type="ECO:0000256" key="1">
    <source>
        <dbReference type="SAM" id="MobiDB-lite"/>
    </source>
</evidence>
<proteinExistence type="predicted"/>
<dbReference type="Gene3D" id="1.25.40.10">
    <property type="entry name" value="Tetratricopeptide repeat domain"/>
    <property type="match status" value="1"/>
</dbReference>
<protein>
    <recommendedName>
        <fullName evidence="4">Tetratricopeptide repeat protein</fullName>
    </recommendedName>
</protein>
<dbReference type="PANTHER" id="PTHR31919:SF1">
    <property type="entry name" value="ZINC FINGERS AND HOMEOBOXES PROTEIN 1, ISOFORM 2"/>
    <property type="match status" value="1"/>
</dbReference>
<comment type="caution">
    <text evidence="2">The sequence shown here is derived from an EMBL/GenBank/DDBJ whole genome shotgun (WGS) entry which is preliminary data.</text>
</comment>
<reference evidence="2 3" key="1">
    <citation type="journal article" date="2023" name="Nucleic Acids Res.">
        <title>The hologenome of Daphnia magna reveals possible DNA methylation and microbiome-mediated evolution of the host genome.</title>
        <authorList>
            <person name="Chaturvedi A."/>
            <person name="Li X."/>
            <person name="Dhandapani V."/>
            <person name="Marshall H."/>
            <person name="Kissane S."/>
            <person name="Cuenca-Cambronero M."/>
            <person name="Asole G."/>
            <person name="Calvet F."/>
            <person name="Ruiz-Romero M."/>
            <person name="Marangio P."/>
            <person name="Guigo R."/>
            <person name="Rago D."/>
            <person name="Mirbahai L."/>
            <person name="Eastwood N."/>
            <person name="Colbourne J.K."/>
            <person name="Zhou J."/>
            <person name="Mallon E."/>
            <person name="Orsini L."/>
        </authorList>
    </citation>
    <scope>NUCLEOTIDE SEQUENCE [LARGE SCALE GENOMIC DNA]</scope>
    <source>
        <strain evidence="2">LRV0_1</strain>
    </source>
</reference>
<evidence type="ECO:0000313" key="3">
    <source>
        <dbReference type="Proteomes" id="UP001234178"/>
    </source>
</evidence>
<dbReference type="EMBL" id="JAOYFB010000036">
    <property type="protein sequence ID" value="KAK4018586.1"/>
    <property type="molecule type" value="Genomic_DNA"/>
</dbReference>
<name>A0ABR0A096_9CRUS</name>
<dbReference type="InterPro" id="IPR041404">
    <property type="entry name" value="DUF5588"/>
</dbReference>
<dbReference type="SUPFAM" id="SSF48452">
    <property type="entry name" value="TPR-like"/>
    <property type="match status" value="1"/>
</dbReference>
<organism evidence="2 3">
    <name type="scientific">Daphnia magna</name>
    <dbReference type="NCBI Taxonomy" id="35525"/>
    <lineage>
        <taxon>Eukaryota</taxon>
        <taxon>Metazoa</taxon>
        <taxon>Ecdysozoa</taxon>
        <taxon>Arthropoda</taxon>
        <taxon>Crustacea</taxon>
        <taxon>Branchiopoda</taxon>
        <taxon>Diplostraca</taxon>
        <taxon>Cladocera</taxon>
        <taxon>Anomopoda</taxon>
        <taxon>Daphniidae</taxon>
        <taxon>Daphnia</taxon>
    </lineage>
</organism>
<dbReference type="Pfam" id="PF17826">
    <property type="entry name" value="DUF5588"/>
    <property type="match status" value="1"/>
</dbReference>
<accession>A0ABR0A096</accession>
<gene>
    <name evidence="2" type="ORF">OUZ56_000632</name>
</gene>
<evidence type="ECO:0000313" key="2">
    <source>
        <dbReference type="EMBL" id="KAK4018586.1"/>
    </source>
</evidence>
<keyword evidence="3" id="KW-1185">Reference proteome</keyword>
<sequence>MEFAIFSDDFFETEESEQKEQTAPESSWTAHRSEPGWFHEVCERACESDVSFSMKHLRANHLYFTGSYTEAVCAFTELVKLMRTGNHQREVAEGLARSLLKLGDTKLSLEAATQLKLSCKSEAHIASYHILCAEIYKRNCDHSKELIHLQQAIKIHSMNTDMWLKIAECYSQISRIDPYAVPFTLSKTKDATWFAAASLLRVEIILKSLVGRESGGALKKKRNQKLQNRVHPVVASLPPIFISKAHEALCRDVFNLEFQTQDESEFVDLGSSKLDKTGENEESVVTIKSERQEDWFEKQWFSFADSIQDVYCVPQQLKKRKKKGLVPSS</sequence>
<evidence type="ECO:0008006" key="4">
    <source>
        <dbReference type="Google" id="ProtNLM"/>
    </source>
</evidence>
<feature type="region of interest" description="Disordered" evidence="1">
    <location>
        <begin position="1"/>
        <end position="31"/>
    </location>
</feature>